<organism evidence="1 2">
    <name type="scientific">Corynebacterium glaucum</name>
    <dbReference type="NCBI Taxonomy" id="187491"/>
    <lineage>
        <taxon>Bacteria</taxon>
        <taxon>Bacillati</taxon>
        <taxon>Actinomycetota</taxon>
        <taxon>Actinomycetes</taxon>
        <taxon>Mycobacteriales</taxon>
        <taxon>Corynebacteriaceae</taxon>
        <taxon>Corynebacterium</taxon>
    </lineage>
</organism>
<dbReference type="Proteomes" id="UP000217209">
    <property type="component" value="Chromosome"/>
</dbReference>
<proteinExistence type="predicted"/>
<dbReference type="CDD" id="cd00090">
    <property type="entry name" value="HTH_ARSR"/>
    <property type="match status" value="1"/>
</dbReference>
<dbReference type="RefSeq" id="WP_095659807.1">
    <property type="nucleotide sequence ID" value="NZ_CP019688.1"/>
</dbReference>
<accession>A0A1Q2HW49</accession>
<dbReference type="AlphaFoldDB" id="A0A1Q2HW49"/>
<dbReference type="InterPro" id="IPR011991">
    <property type="entry name" value="ArsR-like_HTH"/>
</dbReference>
<dbReference type="InterPro" id="IPR036388">
    <property type="entry name" value="WH-like_DNA-bd_sf"/>
</dbReference>
<dbReference type="KEGG" id="cgv:CGLAU_05490"/>
<keyword evidence="2" id="KW-1185">Reference proteome</keyword>
<dbReference type="SUPFAM" id="SSF46785">
    <property type="entry name" value="Winged helix' DNA-binding domain"/>
    <property type="match status" value="1"/>
</dbReference>
<name>A0A1Q2HW49_9CORY</name>
<sequence>MNSDAIQRIEALEARVAALEAHFPGSPGEVPIDYNSTVDGGVTLHGSVTLGTGDYEYQWARPTRWITDDPWDDQIERIAALAHPVRGEMLRHLLNKPATAADLVEAEIVSSTGTAYHHLKELQSAGWVSKTAGAYEIPPARVIPLMTIMIASGAH</sequence>
<dbReference type="EMBL" id="CP019688">
    <property type="protein sequence ID" value="AQQ15069.1"/>
    <property type="molecule type" value="Genomic_DNA"/>
</dbReference>
<dbReference type="Gene3D" id="1.10.10.10">
    <property type="entry name" value="Winged helix-like DNA-binding domain superfamily/Winged helix DNA-binding domain"/>
    <property type="match status" value="1"/>
</dbReference>
<evidence type="ECO:0000313" key="1">
    <source>
        <dbReference type="EMBL" id="AQQ15069.1"/>
    </source>
</evidence>
<gene>
    <name evidence="1" type="ORF">CGLAU_05490</name>
</gene>
<evidence type="ECO:0000313" key="2">
    <source>
        <dbReference type="Proteomes" id="UP000217209"/>
    </source>
</evidence>
<reference evidence="1 2" key="1">
    <citation type="submission" date="2016-12" db="EMBL/GenBank/DDBJ databases">
        <authorList>
            <person name="Song W.-J."/>
            <person name="Kurnit D.M."/>
        </authorList>
    </citation>
    <scope>NUCLEOTIDE SEQUENCE [LARGE SCALE GENOMIC DNA]</scope>
    <source>
        <strain evidence="1 2">DSM 30827</strain>
    </source>
</reference>
<dbReference type="InterPro" id="IPR036390">
    <property type="entry name" value="WH_DNA-bd_sf"/>
</dbReference>
<dbReference type="OrthoDB" id="3730926at2"/>
<protein>
    <submittedName>
        <fullName evidence="1">Helix-turn-helix domain protein</fullName>
    </submittedName>
</protein>